<dbReference type="Pfam" id="PF08238">
    <property type="entry name" value="Sel1"/>
    <property type="match status" value="3"/>
</dbReference>
<dbReference type="Gene3D" id="1.25.40.10">
    <property type="entry name" value="Tetratricopeptide repeat domain"/>
    <property type="match status" value="1"/>
</dbReference>
<sequence length="202" mass="22317">MAKAKAGLANLNAGGSSNGVMKNRTAEDYLQLGIDAHEKGEMERSAGFFERSAREGGGCGTGMLMWGLALRHGWGCQVNETRAFKWLQKAAESVVDEVERVKAEGKDEAFAVKNELVLAVYELGQCFMRGWGCKKDKALAINYFELAAKLGDPDAQQELGFCYSNGKGTKKDLKKAAKYYRMASKQGIEMMGSQWIWKSKYD</sequence>
<dbReference type="STRING" id="747676.F4S0R3"/>
<name>F4S0R3_MELLP</name>
<dbReference type="GO" id="GO:0032153">
    <property type="term" value="C:cell division site"/>
    <property type="evidence" value="ECO:0007669"/>
    <property type="project" value="TreeGrafter"/>
</dbReference>
<dbReference type="eggNOG" id="ENOG502QV88">
    <property type="taxonomic scope" value="Eukaryota"/>
</dbReference>
<dbReference type="InterPro" id="IPR006597">
    <property type="entry name" value="Sel1-like"/>
</dbReference>
<dbReference type="HOGENOM" id="CLU_101871_0_0_1"/>
<dbReference type="EMBL" id="GL883135">
    <property type="protein sequence ID" value="EGG01807.1"/>
    <property type="molecule type" value="Genomic_DNA"/>
</dbReference>
<dbReference type="PANTHER" id="PTHR43628">
    <property type="entry name" value="ACTIVATOR OF C KINASE PROTEIN 1-RELATED"/>
    <property type="match status" value="1"/>
</dbReference>
<dbReference type="SUPFAM" id="SSF81901">
    <property type="entry name" value="HCP-like"/>
    <property type="match status" value="1"/>
</dbReference>
<dbReference type="GO" id="GO:0010972">
    <property type="term" value="P:negative regulation of G2/M transition of mitotic cell cycle"/>
    <property type="evidence" value="ECO:0007669"/>
    <property type="project" value="TreeGrafter"/>
</dbReference>
<dbReference type="Proteomes" id="UP000001072">
    <property type="component" value="Unassembled WGS sequence"/>
</dbReference>
<dbReference type="InterPro" id="IPR052945">
    <property type="entry name" value="Mitotic_Regulator"/>
</dbReference>
<proteinExistence type="predicted"/>
<dbReference type="PANTHER" id="PTHR43628:SF1">
    <property type="entry name" value="CHITIN SYNTHASE REGULATORY FACTOR 2-RELATED"/>
    <property type="match status" value="1"/>
</dbReference>
<dbReference type="GeneID" id="18932233"/>
<dbReference type="RefSeq" id="XP_007414907.1">
    <property type="nucleotide sequence ID" value="XM_007414845.1"/>
</dbReference>
<dbReference type="KEGG" id="mlr:MELLADRAFT_72921"/>
<accession>F4S0R3</accession>
<evidence type="ECO:0008006" key="3">
    <source>
        <dbReference type="Google" id="ProtNLM"/>
    </source>
</evidence>
<dbReference type="VEuPathDB" id="FungiDB:MELLADRAFT_72921"/>
<dbReference type="SMART" id="SM00671">
    <property type="entry name" value="SEL1"/>
    <property type="match status" value="3"/>
</dbReference>
<protein>
    <recommendedName>
        <fullName evidence="3">HCP-like protein</fullName>
    </recommendedName>
</protein>
<evidence type="ECO:0000313" key="2">
    <source>
        <dbReference type="Proteomes" id="UP000001072"/>
    </source>
</evidence>
<evidence type="ECO:0000313" key="1">
    <source>
        <dbReference type="EMBL" id="EGG01807.1"/>
    </source>
</evidence>
<keyword evidence="2" id="KW-1185">Reference proteome</keyword>
<gene>
    <name evidence="1" type="ORF">MELLADRAFT_72921</name>
</gene>
<reference evidence="2" key="1">
    <citation type="journal article" date="2011" name="Proc. Natl. Acad. Sci. U.S.A.">
        <title>Obligate biotrophy features unraveled by the genomic analysis of rust fungi.</title>
        <authorList>
            <person name="Duplessis S."/>
            <person name="Cuomo C.A."/>
            <person name="Lin Y.-C."/>
            <person name="Aerts A."/>
            <person name="Tisserant E."/>
            <person name="Veneault-Fourrey C."/>
            <person name="Joly D.L."/>
            <person name="Hacquard S."/>
            <person name="Amselem J."/>
            <person name="Cantarel B.L."/>
            <person name="Chiu R."/>
            <person name="Coutinho P.M."/>
            <person name="Feau N."/>
            <person name="Field M."/>
            <person name="Frey P."/>
            <person name="Gelhaye E."/>
            <person name="Goldberg J."/>
            <person name="Grabherr M.G."/>
            <person name="Kodira C.D."/>
            <person name="Kohler A."/>
            <person name="Kuees U."/>
            <person name="Lindquist E.A."/>
            <person name="Lucas S.M."/>
            <person name="Mago R."/>
            <person name="Mauceli E."/>
            <person name="Morin E."/>
            <person name="Murat C."/>
            <person name="Pangilinan J.L."/>
            <person name="Park R."/>
            <person name="Pearson M."/>
            <person name="Quesneville H."/>
            <person name="Rouhier N."/>
            <person name="Sakthikumar S."/>
            <person name="Salamov A.A."/>
            <person name="Schmutz J."/>
            <person name="Selles B."/>
            <person name="Shapiro H."/>
            <person name="Tanguay P."/>
            <person name="Tuskan G.A."/>
            <person name="Henrissat B."/>
            <person name="Van de Peer Y."/>
            <person name="Rouze P."/>
            <person name="Ellis J.G."/>
            <person name="Dodds P.N."/>
            <person name="Schein J.E."/>
            <person name="Zhong S."/>
            <person name="Hamelin R.C."/>
            <person name="Grigoriev I.V."/>
            <person name="Szabo L.J."/>
            <person name="Martin F."/>
        </authorList>
    </citation>
    <scope>NUCLEOTIDE SEQUENCE [LARGE SCALE GENOMIC DNA]</scope>
    <source>
        <strain evidence="2">98AG31 / pathotype 3-4-7</strain>
    </source>
</reference>
<dbReference type="InParanoid" id="F4S0R3"/>
<dbReference type="InterPro" id="IPR011990">
    <property type="entry name" value="TPR-like_helical_dom_sf"/>
</dbReference>
<organism evidence="2">
    <name type="scientific">Melampsora larici-populina (strain 98AG31 / pathotype 3-4-7)</name>
    <name type="common">Poplar leaf rust fungus</name>
    <dbReference type="NCBI Taxonomy" id="747676"/>
    <lineage>
        <taxon>Eukaryota</taxon>
        <taxon>Fungi</taxon>
        <taxon>Dikarya</taxon>
        <taxon>Basidiomycota</taxon>
        <taxon>Pucciniomycotina</taxon>
        <taxon>Pucciniomycetes</taxon>
        <taxon>Pucciniales</taxon>
        <taxon>Melampsoraceae</taxon>
        <taxon>Melampsora</taxon>
    </lineage>
</organism>
<dbReference type="AlphaFoldDB" id="F4S0R3"/>
<dbReference type="OrthoDB" id="2384430at2759"/>